<dbReference type="Gene3D" id="1.10.375.10">
    <property type="entry name" value="Human Immunodeficiency Virus Type 1 Capsid Protein"/>
    <property type="match status" value="1"/>
</dbReference>
<proteinExistence type="predicted"/>
<dbReference type="Pfam" id="PF02093">
    <property type="entry name" value="Gag_p30"/>
    <property type="match status" value="1"/>
</dbReference>
<feature type="domain" description="Core shell protein Gag P30" evidence="1">
    <location>
        <begin position="19"/>
        <end position="152"/>
    </location>
</feature>
<dbReference type="EMBL" id="KN126643">
    <property type="protein sequence ID" value="KFU91281.1"/>
    <property type="molecule type" value="Genomic_DNA"/>
</dbReference>
<reference evidence="3" key="2">
    <citation type="journal article" date="2014" name="Science">
        <title>Comparative genomics reveals insights into avian genome evolution and adaptation.</title>
        <authorList>
            <consortium name="Avian Genome Consortium"/>
            <person name="Zhang G."/>
            <person name="Li C."/>
            <person name="Li Q."/>
            <person name="Li B."/>
            <person name="Larkin D.M."/>
            <person name="Lee C."/>
            <person name="Storz J.F."/>
            <person name="Antunes A."/>
            <person name="Greenwold M.J."/>
            <person name="Meredith R.W."/>
            <person name="Odeen A."/>
            <person name="Cui J."/>
            <person name="Zhou Q."/>
            <person name="Xu L."/>
            <person name="Pan H."/>
            <person name="Wang Z."/>
            <person name="Jin L."/>
            <person name="Zhang P."/>
            <person name="Hu H."/>
            <person name="Yang W."/>
            <person name="Hu J."/>
            <person name="Xiao J."/>
            <person name="Yang Z."/>
            <person name="Liu Y."/>
            <person name="Xie Q."/>
            <person name="Yu H."/>
            <person name="Lian J."/>
            <person name="Wen P."/>
            <person name="Zhang F."/>
            <person name="Li H."/>
            <person name="Zeng Y."/>
            <person name="Xiong Z."/>
            <person name="Liu S."/>
            <person name="Zhou L."/>
            <person name="Huang Z."/>
            <person name="An N."/>
            <person name="Wang J."/>
            <person name="Zheng Q."/>
            <person name="Xiong Y."/>
            <person name="Wang G."/>
            <person name="Wang B."/>
            <person name="Wang J."/>
            <person name="Fan Y."/>
            <person name="da Fonseca R.R."/>
            <person name="Alfaro-Nunez A."/>
            <person name="Schubert M."/>
            <person name="Orlando L."/>
            <person name="Mourier T."/>
            <person name="Howard J.T."/>
            <person name="Ganapathy G."/>
            <person name="Pfenning A."/>
            <person name="Whitney O."/>
            <person name="Rivas M.V."/>
            <person name="Hara E."/>
            <person name="Smith J."/>
            <person name="Farre M."/>
            <person name="Narayan J."/>
            <person name="Slavov G."/>
            <person name="Romanov M.N."/>
            <person name="Borges R."/>
            <person name="Machado J.P."/>
            <person name="Khan I."/>
            <person name="Springer M.S."/>
            <person name="Gatesy J."/>
            <person name="Hoffmann F.G."/>
            <person name="Opazo J.C."/>
            <person name="Hastad O."/>
            <person name="Sawyer R.H."/>
            <person name="Kim H."/>
            <person name="Kim K.W."/>
            <person name="Kim H.J."/>
            <person name="Cho S."/>
            <person name="Li N."/>
            <person name="Huang Y."/>
            <person name="Bruford M.W."/>
            <person name="Zhan X."/>
            <person name="Dixon A."/>
            <person name="Bertelsen M.F."/>
            <person name="Derryberry E."/>
            <person name="Warren W."/>
            <person name="Wilson R.K."/>
            <person name="Li S."/>
            <person name="Ray D.A."/>
            <person name="Green R.E."/>
            <person name="O'Brien S.J."/>
            <person name="Griffin D."/>
            <person name="Johnson W.E."/>
            <person name="Haussler D."/>
            <person name="Ryder O.A."/>
            <person name="Willerslev E."/>
            <person name="Graves G.R."/>
            <person name="Alstrom P."/>
            <person name="Fjeldsa J."/>
            <person name="Mindell D.P."/>
            <person name="Edwards S.V."/>
            <person name="Braun E.L."/>
            <person name="Rahbek C."/>
            <person name="Burt D.W."/>
            <person name="Houde P."/>
            <person name="Zhang Y."/>
            <person name="Yang H."/>
            <person name="Wang J."/>
            <person name="Jarvis E.D."/>
            <person name="Gilbert M.T."/>
            <person name="Wang J."/>
        </authorList>
    </citation>
    <scope>NUCLEOTIDE SEQUENCE [LARGE SCALE GENOMIC DNA]</scope>
</reference>
<reference evidence="2 3" key="1">
    <citation type="submission" date="2013-08" db="EMBL/GenBank/DDBJ databases">
        <title>Genome evolution of avian class.</title>
        <authorList>
            <person name="Zhang G."/>
            <person name="Li C."/>
        </authorList>
    </citation>
    <scope>NUCLEOTIDE SEQUENCE [LARGE SCALE GENOMIC DNA]</scope>
    <source>
        <strain evidence="2">M959</strain>
    </source>
</reference>
<dbReference type="InterPro" id="IPR003036">
    <property type="entry name" value="Gag_P30"/>
</dbReference>
<organism evidence="2 3">
    <name type="scientific">Chaetura pelagica</name>
    <name type="common">Chimney swift</name>
    <name type="synonym">Hirundo pelagica</name>
    <dbReference type="NCBI Taxonomy" id="8897"/>
    <lineage>
        <taxon>Eukaryota</taxon>
        <taxon>Metazoa</taxon>
        <taxon>Chordata</taxon>
        <taxon>Craniata</taxon>
        <taxon>Vertebrata</taxon>
        <taxon>Euteleostomi</taxon>
        <taxon>Archelosauria</taxon>
        <taxon>Archosauria</taxon>
        <taxon>Dinosauria</taxon>
        <taxon>Saurischia</taxon>
        <taxon>Theropoda</taxon>
        <taxon>Coelurosauria</taxon>
        <taxon>Aves</taxon>
        <taxon>Neognathae</taxon>
        <taxon>Neoaves</taxon>
        <taxon>Strisores</taxon>
        <taxon>Apodiformes</taxon>
        <taxon>Apodidae</taxon>
        <taxon>Apodinae</taxon>
        <taxon>Chaetura</taxon>
    </lineage>
</organism>
<evidence type="ECO:0000259" key="1">
    <source>
        <dbReference type="Pfam" id="PF02093"/>
    </source>
</evidence>
<name>A0A093BEW1_CHAPE</name>
<feature type="non-terminal residue" evidence="2">
    <location>
        <position position="1"/>
    </location>
</feature>
<accession>A0A093BEW1</accession>
<dbReference type="InterPro" id="IPR050462">
    <property type="entry name" value="Retroviral_Gag-Pol_poly"/>
</dbReference>
<evidence type="ECO:0000313" key="3">
    <source>
        <dbReference type="Proteomes" id="UP000031515"/>
    </source>
</evidence>
<dbReference type="GO" id="GO:0019068">
    <property type="term" value="P:virion assembly"/>
    <property type="evidence" value="ECO:0007669"/>
    <property type="project" value="InterPro"/>
</dbReference>
<protein>
    <recommendedName>
        <fullName evidence="1">Core shell protein Gag P30 domain-containing protein</fullName>
    </recommendedName>
</protein>
<dbReference type="InterPro" id="IPR008919">
    <property type="entry name" value="Retrov_capsid_N"/>
</dbReference>
<dbReference type="SUPFAM" id="SSF47943">
    <property type="entry name" value="Retrovirus capsid protein, N-terminal core domain"/>
    <property type="match status" value="1"/>
</dbReference>
<feature type="non-terminal residue" evidence="2">
    <location>
        <position position="152"/>
    </location>
</feature>
<dbReference type="AlphaFoldDB" id="A0A093BEW1"/>
<gene>
    <name evidence="2" type="ORF">M959_02403</name>
</gene>
<evidence type="ECO:0000313" key="2">
    <source>
        <dbReference type="EMBL" id="KFU91281.1"/>
    </source>
</evidence>
<sequence length="152" mass="17475">QGVRPEGPVYVKVAFSIVDLVAWKQAAGPYRENPEVSRILDTIIRTQVPDWNDMQVIMDYLMDGTEKQMVLRAAKAQAETAVLNGTARGSLEQNFPSRDLECDPNHVEHRQRLNHYRNWVVYGVKHVIPKAVNWSKLYEVRQDKNESPSVFL</sequence>
<keyword evidence="3" id="KW-1185">Reference proteome</keyword>
<dbReference type="Proteomes" id="UP000031515">
    <property type="component" value="Unassembled WGS sequence"/>
</dbReference>
<dbReference type="PANTHER" id="PTHR33166">
    <property type="entry name" value="GAG_P30 DOMAIN-CONTAINING PROTEIN"/>
    <property type="match status" value="1"/>
</dbReference>